<comment type="similarity">
    <text evidence="3">Belongs to the glycosyltransferase 23 family.</text>
</comment>
<feature type="domain" description="GT23" evidence="4">
    <location>
        <begin position="8"/>
        <end position="291"/>
    </location>
</feature>
<dbReference type="Pfam" id="PF19745">
    <property type="entry name" value="FUT8_N_cat"/>
    <property type="match status" value="1"/>
</dbReference>
<evidence type="ECO:0000256" key="2">
    <source>
        <dbReference type="ARBA" id="ARBA00022679"/>
    </source>
</evidence>
<keyword evidence="6" id="KW-1185">Reference proteome</keyword>
<dbReference type="PANTHER" id="PTHR13132:SF29">
    <property type="entry name" value="ALPHA-(1,6)-FUCOSYLTRANSFERASE"/>
    <property type="match status" value="1"/>
</dbReference>
<proteinExistence type="inferred from homology"/>
<keyword evidence="2 3" id="KW-0808">Transferase</keyword>
<dbReference type="Proteomes" id="UP000749559">
    <property type="component" value="Unassembled WGS sequence"/>
</dbReference>
<accession>A0A8S4QAZ6</accession>
<dbReference type="PANTHER" id="PTHR13132">
    <property type="entry name" value="ALPHA- 1,6 -FUCOSYLTRANSFERASE"/>
    <property type="match status" value="1"/>
</dbReference>
<dbReference type="EMBL" id="CAIIXF020000266">
    <property type="protein sequence ID" value="CAH1803122.1"/>
    <property type="molecule type" value="Genomic_DNA"/>
</dbReference>
<dbReference type="GO" id="GO:0046921">
    <property type="term" value="F:alpha-(1-&gt;6)-fucosyltransferase activity"/>
    <property type="evidence" value="ECO:0007669"/>
    <property type="project" value="TreeGrafter"/>
</dbReference>
<evidence type="ECO:0000256" key="1">
    <source>
        <dbReference type="ARBA" id="ARBA00022676"/>
    </source>
</evidence>
<feature type="region of interest" description="Important for donor substrate binding" evidence="3">
    <location>
        <begin position="175"/>
        <end position="176"/>
    </location>
</feature>
<dbReference type="OrthoDB" id="428346at2759"/>
<evidence type="ECO:0000259" key="4">
    <source>
        <dbReference type="PROSITE" id="PS51659"/>
    </source>
</evidence>
<dbReference type="PROSITE" id="PS51659">
    <property type="entry name" value="GT23"/>
    <property type="match status" value="1"/>
</dbReference>
<dbReference type="AlphaFoldDB" id="A0A8S4QAZ6"/>
<evidence type="ECO:0000256" key="3">
    <source>
        <dbReference type="PROSITE-ProRule" id="PRU00992"/>
    </source>
</evidence>
<keyword evidence="1 3" id="KW-0328">Glycosyltransferase</keyword>
<organism evidence="5 6">
    <name type="scientific">Owenia fusiformis</name>
    <name type="common">Polychaete worm</name>
    <dbReference type="NCBI Taxonomy" id="6347"/>
    <lineage>
        <taxon>Eukaryota</taxon>
        <taxon>Metazoa</taxon>
        <taxon>Spiralia</taxon>
        <taxon>Lophotrochozoa</taxon>
        <taxon>Annelida</taxon>
        <taxon>Polychaeta</taxon>
        <taxon>Sedentaria</taxon>
        <taxon>Canalipalpata</taxon>
        <taxon>Sabellida</taxon>
        <taxon>Oweniida</taxon>
        <taxon>Oweniidae</taxon>
        <taxon>Owenia</taxon>
    </lineage>
</organism>
<dbReference type="InterPro" id="IPR027350">
    <property type="entry name" value="GT23_dom"/>
</dbReference>
<dbReference type="InterPro" id="IPR045573">
    <property type="entry name" value="Fut8_N_cat"/>
</dbReference>
<evidence type="ECO:0000313" key="6">
    <source>
        <dbReference type="Proteomes" id="UP000749559"/>
    </source>
</evidence>
<name>A0A8S4QAZ6_OWEFU</name>
<comment type="caution">
    <text evidence="5">The sequence shown here is derived from an EMBL/GenBank/DDBJ whole genome shotgun (WGS) entry which is preliminary data.</text>
</comment>
<sequence length="329" mass="38919">MNPSDCKTAKYLLCEWPTMVWGLGSVTHHILYCLSIAVLTKRVLLIDAKNFYPRKWSSYFLEPSDKCWNHTRESYIDWYELDDIETSDEQVVRLFYNTTKNFNRTRDYPDMMPYSFIKNMTLYKQIQGHHKQPELWVVSQLVKYLYELNSNFKKRLQKTKEWIGYKHPIVGVHIRRGDKIREAPPVPTHTYMEHVARYYEHTPNAEHESLVYLASDDANVYNETTNEYKAYRFVYIDPSTTGRKLDRAVADLFLLADSDFFVGTFSSSFGRLIHELRQQKYEDGVCMGVSLDRGYHYNSCCDIGYKLTDIHINCSYDNITIEKTLKQLF</sequence>
<protein>
    <recommendedName>
        <fullName evidence="4">GT23 domain-containing protein</fullName>
    </recommendedName>
</protein>
<dbReference type="GO" id="GO:0006487">
    <property type="term" value="P:protein N-linked glycosylation"/>
    <property type="evidence" value="ECO:0007669"/>
    <property type="project" value="TreeGrafter"/>
</dbReference>
<dbReference type="Gene3D" id="3.40.50.11350">
    <property type="match status" value="1"/>
</dbReference>
<reference evidence="5" key="1">
    <citation type="submission" date="2022-03" db="EMBL/GenBank/DDBJ databases">
        <authorList>
            <person name="Martin C."/>
        </authorList>
    </citation>
    <scope>NUCLEOTIDE SEQUENCE</scope>
</reference>
<gene>
    <name evidence="5" type="ORF">OFUS_LOCUS26741</name>
</gene>
<evidence type="ECO:0000313" key="5">
    <source>
        <dbReference type="EMBL" id="CAH1803122.1"/>
    </source>
</evidence>